<comment type="caution">
    <text evidence="1">The sequence shown here is derived from an EMBL/GenBank/DDBJ whole genome shotgun (WGS) entry which is preliminary data.</text>
</comment>
<reference evidence="1" key="1">
    <citation type="submission" date="2020-10" db="EMBL/GenBank/DDBJ databases">
        <authorList>
            <person name="Gilroy R."/>
        </authorList>
    </citation>
    <scope>NUCLEOTIDE SEQUENCE</scope>
    <source>
        <strain evidence="1">CHK33-4379</strain>
    </source>
</reference>
<reference evidence="1" key="2">
    <citation type="journal article" date="2021" name="PeerJ">
        <title>Extensive microbial diversity within the chicken gut microbiome revealed by metagenomics and culture.</title>
        <authorList>
            <person name="Gilroy R."/>
            <person name="Ravi A."/>
            <person name="Getino M."/>
            <person name="Pursley I."/>
            <person name="Horton D.L."/>
            <person name="Alikhan N.F."/>
            <person name="Baker D."/>
            <person name="Gharbi K."/>
            <person name="Hall N."/>
            <person name="Watson M."/>
            <person name="Adriaenssens E.M."/>
            <person name="Foster-Nyarko E."/>
            <person name="Jarju S."/>
            <person name="Secka A."/>
            <person name="Antonio M."/>
            <person name="Oren A."/>
            <person name="Chaudhuri R.R."/>
            <person name="La Ragione R."/>
            <person name="Hildebrand F."/>
            <person name="Pallen M.J."/>
        </authorList>
    </citation>
    <scope>NUCLEOTIDE SEQUENCE</scope>
    <source>
        <strain evidence="1">CHK33-4379</strain>
    </source>
</reference>
<dbReference type="Pfam" id="PF09548">
    <property type="entry name" value="Spore_III_AB"/>
    <property type="match status" value="1"/>
</dbReference>
<dbReference type="EMBL" id="DVLL01000021">
    <property type="protein sequence ID" value="HIT59318.1"/>
    <property type="molecule type" value="Genomic_DNA"/>
</dbReference>
<protein>
    <submittedName>
        <fullName evidence="1">Stage III sporulation protein AB</fullName>
    </submittedName>
</protein>
<name>A0A9D1KLV4_9FIRM</name>
<dbReference type="InterPro" id="IPR014198">
    <property type="entry name" value="Spore_III_AB"/>
</dbReference>
<proteinExistence type="predicted"/>
<organism evidence="1 2">
    <name type="scientific">Candidatus Faeciplasma pullistercoris</name>
    <dbReference type="NCBI Taxonomy" id="2840800"/>
    <lineage>
        <taxon>Bacteria</taxon>
        <taxon>Bacillati</taxon>
        <taxon>Bacillota</taxon>
        <taxon>Clostridia</taxon>
        <taxon>Eubacteriales</taxon>
        <taxon>Oscillospiraceae</taxon>
        <taxon>Oscillospiraceae incertae sedis</taxon>
        <taxon>Candidatus Faeciplasma</taxon>
    </lineage>
</organism>
<dbReference type="Proteomes" id="UP000824136">
    <property type="component" value="Unassembled WGS sequence"/>
</dbReference>
<evidence type="ECO:0000313" key="1">
    <source>
        <dbReference type="EMBL" id="HIT59318.1"/>
    </source>
</evidence>
<gene>
    <name evidence="1" type="ORF">IAC39_06375</name>
</gene>
<accession>A0A9D1KLV4</accession>
<sequence length="162" mass="18511">MLKAVLCIAVIVSSALISGEQLRCIRRKNEISRELADVIDKMEAMLRFQSADVYQLCSSCFCDCHSFDSSGFTAISDNFSRMWEKECGRNLSQADKRVFSLFEGISEYLGAFDLETQISRLEYAKNEIRYIYANSQAELLKKQKLYYSVGIFFGVLVCMIII</sequence>
<dbReference type="AlphaFoldDB" id="A0A9D1KLV4"/>
<evidence type="ECO:0000313" key="2">
    <source>
        <dbReference type="Proteomes" id="UP000824136"/>
    </source>
</evidence>